<feature type="compositionally biased region" description="Low complexity" evidence="1">
    <location>
        <begin position="94"/>
        <end position="103"/>
    </location>
</feature>
<feature type="compositionally biased region" description="Polar residues" evidence="1">
    <location>
        <begin position="39"/>
        <end position="70"/>
    </location>
</feature>
<evidence type="ECO:0000313" key="3">
    <source>
        <dbReference type="Proteomes" id="UP000762676"/>
    </source>
</evidence>
<name>A0AAV4H661_9GAST</name>
<organism evidence="2 3">
    <name type="scientific">Elysia marginata</name>
    <dbReference type="NCBI Taxonomy" id="1093978"/>
    <lineage>
        <taxon>Eukaryota</taxon>
        <taxon>Metazoa</taxon>
        <taxon>Spiralia</taxon>
        <taxon>Lophotrochozoa</taxon>
        <taxon>Mollusca</taxon>
        <taxon>Gastropoda</taxon>
        <taxon>Heterobranchia</taxon>
        <taxon>Euthyneura</taxon>
        <taxon>Panpulmonata</taxon>
        <taxon>Sacoglossa</taxon>
        <taxon>Placobranchoidea</taxon>
        <taxon>Plakobranchidae</taxon>
        <taxon>Elysia</taxon>
    </lineage>
</organism>
<feature type="compositionally biased region" description="Low complexity" evidence="1">
    <location>
        <begin position="1"/>
        <end position="19"/>
    </location>
</feature>
<sequence>TTPLRPLSLVRSSSPESDSQSNRSSWYQLSDGYDLDFSTDPSVSDETGQAGPSSRTSADTNFRENSSSDISELLPDEVGGKNSFSPITESPTPSVASRYSLRSRSSRENISPGLDPFSDKQASPVTMRRRKRQVSNKSVSTATESEKDELSPPKASNLLEVSSTSTAYFPPNSPAHKLRQKSSLNTRLRSYLRKPLKRWGSDVIRHLDFLCWNT</sequence>
<evidence type="ECO:0000313" key="2">
    <source>
        <dbReference type="EMBL" id="GFR92105.1"/>
    </source>
</evidence>
<accession>A0AAV4H661</accession>
<feature type="region of interest" description="Disordered" evidence="1">
    <location>
        <begin position="1"/>
        <end position="156"/>
    </location>
</feature>
<evidence type="ECO:0000256" key="1">
    <source>
        <dbReference type="SAM" id="MobiDB-lite"/>
    </source>
</evidence>
<dbReference type="EMBL" id="BMAT01005378">
    <property type="protein sequence ID" value="GFR92105.1"/>
    <property type="molecule type" value="Genomic_DNA"/>
</dbReference>
<feature type="compositionally biased region" description="Polar residues" evidence="1">
    <location>
        <begin position="82"/>
        <end position="93"/>
    </location>
</feature>
<protein>
    <submittedName>
        <fullName evidence="2">Uncharacterized protein</fullName>
    </submittedName>
</protein>
<dbReference type="AlphaFoldDB" id="A0AAV4H661"/>
<feature type="non-terminal residue" evidence="2">
    <location>
        <position position="1"/>
    </location>
</feature>
<comment type="caution">
    <text evidence="2">The sequence shown here is derived from an EMBL/GenBank/DDBJ whole genome shotgun (WGS) entry which is preliminary data.</text>
</comment>
<keyword evidence="3" id="KW-1185">Reference proteome</keyword>
<reference evidence="2 3" key="1">
    <citation type="journal article" date="2021" name="Elife">
        <title>Chloroplast acquisition without the gene transfer in kleptoplastic sea slugs, Plakobranchus ocellatus.</title>
        <authorList>
            <person name="Maeda T."/>
            <person name="Takahashi S."/>
            <person name="Yoshida T."/>
            <person name="Shimamura S."/>
            <person name="Takaki Y."/>
            <person name="Nagai Y."/>
            <person name="Toyoda A."/>
            <person name="Suzuki Y."/>
            <person name="Arimoto A."/>
            <person name="Ishii H."/>
            <person name="Satoh N."/>
            <person name="Nishiyama T."/>
            <person name="Hasebe M."/>
            <person name="Maruyama T."/>
            <person name="Minagawa J."/>
            <person name="Obokata J."/>
            <person name="Shigenobu S."/>
        </authorList>
    </citation>
    <scope>NUCLEOTIDE SEQUENCE [LARGE SCALE GENOMIC DNA]</scope>
</reference>
<proteinExistence type="predicted"/>
<gene>
    <name evidence="2" type="ORF">ElyMa_002609600</name>
</gene>
<dbReference type="Proteomes" id="UP000762676">
    <property type="component" value="Unassembled WGS sequence"/>
</dbReference>